<protein>
    <submittedName>
        <fullName evidence="2">TIGR04222 domain-containing protein</fullName>
    </submittedName>
</protein>
<dbReference type="OrthoDB" id="3824971at2"/>
<evidence type="ECO:0000313" key="3">
    <source>
        <dbReference type="Proteomes" id="UP000183413"/>
    </source>
</evidence>
<accession>A0A1I4ZS66</accession>
<dbReference type="STRING" id="1993.SAMN04489713_102311"/>
<evidence type="ECO:0000313" key="2">
    <source>
        <dbReference type="EMBL" id="SFN53115.1"/>
    </source>
</evidence>
<proteinExistence type="predicted"/>
<dbReference type="AlphaFoldDB" id="A0A1I4ZS66"/>
<feature type="compositionally biased region" description="Gly residues" evidence="1">
    <location>
        <begin position="156"/>
        <end position="175"/>
    </location>
</feature>
<gene>
    <name evidence="2" type="ORF">SAMN04489713_102311</name>
</gene>
<organism evidence="2 3">
    <name type="scientific">Actinomadura madurae</name>
    <dbReference type="NCBI Taxonomy" id="1993"/>
    <lineage>
        <taxon>Bacteria</taxon>
        <taxon>Bacillati</taxon>
        <taxon>Actinomycetota</taxon>
        <taxon>Actinomycetes</taxon>
        <taxon>Streptosporangiales</taxon>
        <taxon>Thermomonosporaceae</taxon>
        <taxon>Actinomadura</taxon>
    </lineage>
</organism>
<dbReference type="Proteomes" id="UP000183413">
    <property type="component" value="Unassembled WGS sequence"/>
</dbReference>
<evidence type="ECO:0000256" key="1">
    <source>
        <dbReference type="SAM" id="MobiDB-lite"/>
    </source>
</evidence>
<dbReference type="InterPro" id="IPR026467">
    <property type="entry name" value="Ser/Gly_Cys_C_dom"/>
</dbReference>
<sequence>MEEIDPYEMAYLCGGPRRVVETAIFVLYRQRRVRVSRGTHRIDVVAREADDPVQEAVLREIPDVGRLLGQVIAAAAESPEIRPIAVRLLEDGLLRRGLRRRTRRGVMLRHWFTRHGAGEPSPVLRVAMMGPAGIEEARMREILQSDDPEPISLPGGVPGGRTRGRGLGLGGGGGSDSEHDGWGSGGETGGGGD</sequence>
<dbReference type="EMBL" id="FOVH01000002">
    <property type="protein sequence ID" value="SFN53115.1"/>
    <property type="molecule type" value="Genomic_DNA"/>
</dbReference>
<dbReference type="InParanoid" id="A0A1I4ZS66"/>
<reference evidence="2 3" key="1">
    <citation type="submission" date="2016-10" db="EMBL/GenBank/DDBJ databases">
        <authorList>
            <person name="de Groot N.N."/>
        </authorList>
    </citation>
    <scope>NUCLEOTIDE SEQUENCE [LARGE SCALE GENOMIC DNA]</scope>
    <source>
        <strain evidence="2 3">DSM 43067</strain>
    </source>
</reference>
<keyword evidence="3" id="KW-1185">Reference proteome</keyword>
<feature type="region of interest" description="Disordered" evidence="1">
    <location>
        <begin position="144"/>
        <end position="193"/>
    </location>
</feature>
<feature type="compositionally biased region" description="Gly residues" evidence="1">
    <location>
        <begin position="182"/>
        <end position="193"/>
    </location>
</feature>
<dbReference type="NCBIfam" id="TIGR04222">
    <property type="entry name" value="near_uncomplex"/>
    <property type="match status" value="1"/>
</dbReference>
<name>A0A1I4ZS66_9ACTN</name>